<sequence length="62" mass="7387">MSHIDIKKTMEQTLCQKQEEIRNYQRFSHAFDDPEAAKMFAHFAEAEMLHATQLIDMLKKFN</sequence>
<gene>
    <name evidence="1" type="ORF">P3F81_07900</name>
</gene>
<evidence type="ECO:0000313" key="1">
    <source>
        <dbReference type="EMBL" id="WIW69840.1"/>
    </source>
</evidence>
<protein>
    <submittedName>
        <fullName evidence="1">Rubrerythrin family protein</fullName>
    </submittedName>
</protein>
<name>A0A9Y2AI46_9FIRM</name>
<organism evidence="1 2">
    <name type="scientific">Selenobaculum gibii</name>
    <dbReference type="NCBI Taxonomy" id="3054208"/>
    <lineage>
        <taxon>Bacteria</taxon>
        <taxon>Bacillati</taxon>
        <taxon>Bacillota</taxon>
        <taxon>Negativicutes</taxon>
        <taxon>Selenomonadales</taxon>
        <taxon>Selenomonadaceae</taxon>
        <taxon>Selenobaculum</taxon>
    </lineage>
</organism>
<dbReference type="Gene3D" id="6.10.140.1960">
    <property type="match status" value="1"/>
</dbReference>
<keyword evidence="2" id="KW-1185">Reference proteome</keyword>
<proteinExistence type="predicted"/>
<dbReference type="InterPro" id="IPR009078">
    <property type="entry name" value="Ferritin-like_SF"/>
</dbReference>
<dbReference type="Proteomes" id="UP001243623">
    <property type="component" value="Chromosome"/>
</dbReference>
<reference evidence="1" key="1">
    <citation type="submission" date="2023-03" db="EMBL/GenBank/DDBJ databases">
        <title>Selenobaculum gbiensis gen. nov. sp. nov., a new bacterium isolated from the gut microbiota of IBD patient.</title>
        <authorList>
            <person name="Yeo S."/>
            <person name="Park H."/>
            <person name="Huh C.S."/>
        </authorList>
    </citation>
    <scope>NUCLEOTIDE SEQUENCE</scope>
    <source>
        <strain evidence="1">ICN-92133</strain>
    </source>
</reference>
<dbReference type="KEGG" id="sgbi:P3F81_07900"/>
<accession>A0A9Y2AI46</accession>
<dbReference type="AlphaFoldDB" id="A0A9Y2AI46"/>
<dbReference type="SUPFAM" id="SSF47240">
    <property type="entry name" value="Ferritin-like"/>
    <property type="match status" value="1"/>
</dbReference>
<dbReference type="RefSeq" id="WP_147669842.1">
    <property type="nucleotide sequence ID" value="NZ_CP120678.1"/>
</dbReference>
<dbReference type="EMBL" id="CP120678">
    <property type="protein sequence ID" value="WIW69840.1"/>
    <property type="molecule type" value="Genomic_DNA"/>
</dbReference>
<evidence type="ECO:0000313" key="2">
    <source>
        <dbReference type="Proteomes" id="UP001243623"/>
    </source>
</evidence>